<dbReference type="OrthoDB" id="438970at2759"/>
<organism evidence="4 5">
    <name type="scientific">Symbiodinium natans</name>
    <dbReference type="NCBI Taxonomy" id="878477"/>
    <lineage>
        <taxon>Eukaryota</taxon>
        <taxon>Sar</taxon>
        <taxon>Alveolata</taxon>
        <taxon>Dinophyceae</taxon>
        <taxon>Suessiales</taxon>
        <taxon>Symbiodiniaceae</taxon>
        <taxon>Symbiodinium</taxon>
    </lineage>
</organism>
<gene>
    <name evidence="4" type="ORF">SNAT2548_LOCUS6019</name>
</gene>
<feature type="compositionally biased region" description="Polar residues" evidence="2">
    <location>
        <begin position="1"/>
        <end position="10"/>
    </location>
</feature>
<protein>
    <recommendedName>
        <fullName evidence="3">C3H1-type domain-containing protein</fullName>
    </recommendedName>
</protein>
<feature type="zinc finger region" description="C3H1-type" evidence="1">
    <location>
        <begin position="32"/>
        <end position="60"/>
    </location>
</feature>
<evidence type="ECO:0000313" key="5">
    <source>
        <dbReference type="Proteomes" id="UP000604046"/>
    </source>
</evidence>
<dbReference type="AlphaFoldDB" id="A0A812JEM9"/>
<dbReference type="Proteomes" id="UP000604046">
    <property type="component" value="Unassembled WGS sequence"/>
</dbReference>
<keyword evidence="1" id="KW-0479">Metal-binding</keyword>
<comment type="caution">
    <text evidence="4">The sequence shown here is derived from an EMBL/GenBank/DDBJ whole genome shotgun (WGS) entry which is preliminary data.</text>
</comment>
<reference evidence="4" key="1">
    <citation type="submission" date="2021-02" db="EMBL/GenBank/DDBJ databases">
        <authorList>
            <person name="Dougan E. K."/>
            <person name="Rhodes N."/>
            <person name="Thang M."/>
            <person name="Chan C."/>
        </authorList>
    </citation>
    <scope>NUCLEOTIDE SEQUENCE</scope>
</reference>
<evidence type="ECO:0000259" key="3">
    <source>
        <dbReference type="PROSITE" id="PS50103"/>
    </source>
</evidence>
<feature type="region of interest" description="Disordered" evidence="2">
    <location>
        <begin position="1"/>
        <end position="24"/>
    </location>
</feature>
<evidence type="ECO:0000313" key="4">
    <source>
        <dbReference type="EMBL" id="CAE7201245.1"/>
    </source>
</evidence>
<proteinExistence type="predicted"/>
<dbReference type="PROSITE" id="PS50103">
    <property type="entry name" value="ZF_C3H1"/>
    <property type="match status" value="1"/>
</dbReference>
<name>A0A812JEM9_9DINO</name>
<evidence type="ECO:0000256" key="1">
    <source>
        <dbReference type="PROSITE-ProRule" id="PRU00723"/>
    </source>
</evidence>
<accession>A0A812JEM9</accession>
<keyword evidence="1" id="KW-0863">Zinc-finger</keyword>
<evidence type="ECO:0000256" key="2">
    <source>
        <dbReference type="SAM" id="MobiDB-lite"/>
    </source>
</evidence>
<feature type="domain" description="C3H1-type" evidence="3">
    <location>
        <begin position="32"/>
        <end position="60"/>
    </location>
</feature>
<dbReference type="InterPro" id="IPR000571">
    <property type="entry name" value="Znf_CCCH"/>
</dbReference>
<sequence>MVPTLPSSQGEAPEAPPDLHPVPSAGSFGHPELCQRPCLHFLVGRNCLAGDACNYCHLPHSPGPKLDKRQRRIIEEMPKAHFLPLALELLADKARAMELQGTEALMGILENEVQSEDAPAAAAPAGVSGRPPLGLMRCLRAMGFRNLTNMAARKCAEGTKIRIRETVQALRANVSQGQAGARVTS</sequence>
<keyword evidence="1" id="KW-0862">Zinc</keyword>
<keyword evidence="5" id="KW-1185">Reference proteome</keyword>
<dbReference type="GO" id="GO:0008270">
    <property type="term" value="F:zinc ion binding"/>
    <property type="evidence" value="ECO:0007669"/>
    <property type="project" value="UniProtKB-KW"/>
</dbReference>
<dbReference type="EMBL" id="CAJNDS010000392">
    <property type="protein sequence ID" value="CAE7201245.1"/>
    <property type="molecule type" value="Genomic_DNA"/>
</dbReference>